<dbReference type="InterPro" id="IPR006015">
    <property type="entry name" value="Universal_stress_UspA"/>
</dbReference>
<dbReference type="CDD" id="cd00293">
    <property type="entry name" value="USP-like"/>
    <property type="match status" value="1"/>
</dbReference>
<evidence type="ECO:0000313" key="4">
    <source>
        <dbReference type="Proteomes" id="UP000437131"/>
    </source>
</evidence>
<dbReference type="EMBL" id="WMIA01000002">
    <property type="protein sequence ID" value="MTF37847.1"/>
    <property type="molecule type" value="Genomic_DNA"/>
</dbReference>
<comment type="caution">
    <text evidence="3">The sequence shown here is derived from an EMBL/GenBank/DDBJ whole genome shotgun (WGS) entry which is preliminary data.</text>
</comment>
<dbReference type="PANTHER" id="PTHR46268">
    <property type="entry name" value="STRESS RESPONSE PROTEIN NHAX"/>
    <property type="match status" value="1"/>
</dbReference>
<gene>
    <name evidence="3" type="ORF">GGC33_02755</name>
</gene>
<evidence type="ECO:0000313" key="3">
    <source>
        <dbReference type="EMBL" id="MTF37847.1"/>
    </source>
</evidence>
<accession>A0A844GMY8</accession>
<protein>
    <submittedName>
        <fullName evidence="3">Universal stress protein</fullName>
    </submittedName>
</protein>
<dbReference type="RefSeq" id="WP_155082710.1">
    <property type="nucleotide sequence ID" value="NZ_WMIA01000002.1"/>
</dbReference>
<dbReference type="Pfam" id="PF00582">
    <property type="entry name" value="Usp"/>
    <property type="match status" value="1"/>
</dbReference>
<feature type="domain" description="UspA" evidence="2">
    <location>
        <begin position="1"/>
        <end position="152"/>
    </location>
</feature>
<dbReference type="Proteomes" id="UP000437131">
    <property type="component" value="Unassembled WGS sequence"/>
</dbReference>
<dbReference type="PANTHER" id="PTHR46268:SF8">
    <property type="entry name" value="UNIVERSAL STRESS PROTEIN SLL1388"/>
    <property type="match status" value="1"/>
</dbReference>
<proteinExistence type="inferred from homology"/>
<dbReference type="AlphaFoldDB" id="A0A844GMY8"/>
<evidence type="ECO:0000256" key="1">
    <source>
        <dbReference type="ARBA" id="ARBA00008791"/>
    </source>
</evidence>
<dbReference type="PRINTS" id="PR01438">
    <property type="entry name" value="UNVRSLSTRESS"/>
</dbReference>
<name>A0A844GMY8_9CHRO</name>
<evidence type="ECO:0000259" key="2">
    <source>
        <dbReference type="Pfam" id="PF00582"/>
    </source>
</evidence>
<organism evidence="3 4">
    <name type="scientific">Cyanobacterium aponinum 0216</name>
    <dbReference type="NCBI Taxonomy" id="2676140"/>
    <lineage>
        <taxon>Bacteria</taxon>
        <taxon>Bacillati</taxon>
        <taxon>Cyanobacteriota</taxon>
        <taxon>Cyanophyceae</taxon>
        <taxon>Oscillatoriophycideae</taxon>
        <taxon>Chroococcales</taxon>
        <taxon>Geminocystaceae</taxon>
        <taxon>Cyanobacterium</taxon>
    </lineage>
</organism>
<comment type="similarity">
    <text evidence="1">Belongs to the universal stress protein A family.</text>
</comment>
<dbReference type="InterPro" id="IPR006016">
    <property type="entry name" value="UspA"/>
</dbReference>
<dbReference type="SUPFAM" id="SSF52402">
    <property type="entry name" value="Adenine nucleotide alpha hydrolases-like"/>
    <property type="match status" value="1"/>
</dbReference>
<dbReference type="InterPro" id="IPR014729">
    <property type="entry name" value="Rossmann-like_a/b/a_fold"/>
</dbReference>
<reference evidence="3 4" key="1">
    <citation type="submission" date="2019-11" db="EMBL/GenBank/DDBJ databases">
        <title>Isolation of a new High Light Tolerant Cyanobacteria.</title>
        <authorList>
            <person name="Dobson Z."/>
            <person name="Vaughn N."/>
            <person name="Vaughn M."/>
            <person name="Fromme P."/>
            <person name="Mazor Y."/>
        </authorList>
    </citation>
    <scope>NUCLEOTIDE SEQUENCE [LARGE SCALE GENOMIC DNA]</scope>
    <source>
        <strain evidence="3 4">0216</strain>
    </source>
</reference>
<sequence>MYDKILVSLDRSPIAQSVFETALYLGKNCHSQLNFLHVLSQETTETPLSFAPYSFTYDTEIIKELQHQWEKYKQESIEMLQYWTNQAKDQGLKAEFNQIYGHPGTVICQQAQEWGANLIVMGRRGHSTVSELLLGSVSSYVIHRSHCAVHLVQF</sequence>
<dbReference type="Gene3D" id="3.40.50.620">
    <property type="entry name" value="HUPs"/>
    <property type="match status" value="1"/>
</dbReference>